<dbReference type="GO" id="GO:0008270">
    <property type="term" value="F:zinc ion binding"/>
    <property type="evidence" value="ECO:0007669"/>
    <property type="project" value="InterPro"/>
</dbReference>
<dbReference type="AlphaFoldDB" id="A0AAN6D4D7"/>
<reference evidence="9" key="1">
    <citation type="journal article" date="2021" name="G3 (Bethesda)">
        <title>Genomic diversity, chromosomal rearrangements, and interspecies hybridization in the ogataea polymorpha species complex.</title>
        <authorList>
            <person name="Hanson S.J."/>
            <person name="Cinneide E.O."/>
            <person name="Salzberg L.I."/>
            <person name="Wolfe K.H."/>
            <person name="McGowan J."/>
            <person name="Fitzpatrick D.A."/>
            <person name="Matlin K."/>
        </authorList>
    </citation>
    <scope>NUCLEOTIDE SEQUENCE</scope>
    <source>
        <strain evidence="9">83-405-1</strain>
    </source>
</reference>
<dbReference type="InterPro" id="IPR001138">
    <property type="entry name" value="Zn2Cys6_DnaBD"/>
</dbReference>
<keyword evidence="5" id="KW-0804">Transcription</keyword>
<dbReference type="EMBL" id="JAHLUH010000008">
    <property type="protein sequence ID" value="KAG7726731.1"/>
    <property type="molecule type" value="Genomic_DNA"/>
</dbReference>
<feature type="compositionally biased region" description="Polar residues" evidence="7">
    <location>
        <begin position="8"/>
        <end position="20"/>
    </location>
</feature>
<feature type="compositionally biased region" description="Basic and acidic residues" evidence="7">
    <location>
        <begin position="104"/>
        <end position="113"/>
    </location>
</feature>
<dbReference type="InterPro" id="IPR052360">
    <property type="entry name" value="Transcr_Regulatory_Proteins"/>
</dbReference>
<evidence type="ECO:0000256" key="1">
    <source>
        <dbReference type="ARBA" id="ARBA00022723"/>
    </source>
</evidence>
<proteinExistence type="predicted"/>
<dbReference type="GO" id="GO:0000981">
    <property type="term" value="F:DNA-binding transcription factor activity, RNA polymerase II-specific"/>
    <property type="evidence" value="ECO:0007669"/>
    <property type="project" value="InterPro"/>
</dbReference>
<organism evidence="9 10">
    <name type="scientific">Ogataea haglerorum</name>
    <dbReference type="NCBI Taxonomy" id="1937702"/>
    <lineage>
        <taxon>Eukaryota</taxon>
        <taxon>Fungi</taxon>
        <taxon>Dikarya</taxon>
        <taxon>Ascomycota</taxon>
        <taxon>Saccharomycotina</taxon>
        <taxon>Pichiomycetes</taxon>
        <taxon>Pichiales</taxon>
        <taxon>Pichiaceae</taxon>
        <taxon>Ogataea</taxon>
    </lineage>
</organism>
<evidence type="ECO:0000256" key="2">
    <source>
        <dbReference type="ARBA" id="ARBA00022833"/>
    </source>
</evidence>
<keyword evidence="3" id="KW-0805">Transcription regulation</keyword>
<dbReference type="PANTHER" id="PTHR36206">
    <property type="entry name" value="ASPERCRYPTIN BIOSYNTHESIS CLUSTER-SPECIFIC TRANSCRIPTION REGULATOR ATNN-RELATED"/>
    <property type="match status" value="1"/>
</dbReference>
<keyword evidence="4" id="KW-0238">DNA-binding</keyword>
<keyword evidence="2" id="KW-0862">Zinc</keyword>
<keyword evidence="1" id="KW-0479">Metal-binding</keyword>
<dbReference type="SMART" id="SM00066">
    <property type="entry name" value="GAL4"/>
    <property type="match status" value="1"/>
</dbReference>
<dbReference type="CDD" id="cd00067">
    <property type="entry name" value="GAL4"/>
    <property type="match status" value="1"/>
</dbReference>
<protein>
    <recommendedName>
        <fullName evidence="8">Zn(2)-C6 fungal-type domain-containing protein</fullName>
    </recommendedName>
</protein>
<evidence type="ECO:0000256" key="3">
    <source>
        <dbReference type="ARBA" id="ARBA00023015"/>
    </source>
</evidence>
<dbReference type="PROSITE" id="PS50048">
    <property type="entry name" value="ZN2_CY6_FUNGAL_2"/>
    <property type="match status" value="1"/>
</dbReference>
<name>A0AAN6D4D7_9ASCO</name>
<feature type="domain" description="Zn(2)-C6 fungal-type" evidence="8">
    <location>
        <begin position="125"/>
        <end position="155"/>
    </location>
</feature>
<sequence length="223" mass="24683">MKILSQMDEASSQPVNQSHPTKPASLASNSLLLPPILSSVTAPVPPPYKPSLTSANYAARVPSLPAPQSLDAKTIPNPIDLRGTAKRISSQVGPIPTARVPRSLPDDEKEKARKPQKVSKRSRKGCLTCRFRKRKCCETKPVCTECKRLGIKCSWITNGLENKNKSKKNPDFLRNDECYDDIFGVIKVVRGKIDYKIADGDFVEGNKPPDDELYNKEADTHKT</sequence>
<dbReference type="Gene3D" id="4.10.240.10">
    <property type="entry name" value="Zn(2)-C6 fungal-type DNA-binding domain"/>
    <property type="match status" value="1"/>
</dbReference>
<feature type="region of interest" description="Disordered" evidence="7">
    <location>
        <begin position="204"/>
        <end position="223"/>
    </location>
</feature>
<dbReference type="GO" id="GO:0003677">
    <property type="term" value="F:DNA binding"/>
    <property type="evidence" value="ECO:0007669"/>
    <property type="project" value="UniProtKB-KW"/>
</dbReference>
<evidence type="ECO:0000313" key="9">
    <source>
        <dbReference type="EMBL" id="KAG7726731.1"/>
    </source>
</evidence>
<dbReference type="PANTHER" id="PTHR36206:SF4">
    <property type="entry name" value="HYPOTHETICAL CONSERVED PROTEIN (EUROFUNG)-RELATED"/>
    <property type="match status" value="1"/>
</dbReference>
<dbReference type="PROSITE" id="PS00463">
    <property type="entry name" value="ZN2_CY6_FUNGAL_1"/>
    <property type="match status" value="1"/>
</dbReference>
<evidence type="ECO:0000259" key="8">
    <source>
        <dbReference type="PROSITE" id="PS50048"/>
    </source>
</evidence>
<evidence type="ECO:0000256" key="5">
    <source>
        <dbReference type="ARBA" id="ARBA00023163"/>
    </source>
</evidence>
<gene>
    <name evidence="9" type="ORF">KL933_003014</name>
</gene>
<comment type="caution">
    <text evidence="9">The sequence shown here is derived from an EMBL/GenBank/DDBJ whole genome shotgun (WGS) entry which is preliminary data.</text>
</comment>
<accession>A0AAN6D4D7</accession>
<keyword evidence="6" id="KW-0539">Nucleus</keyword>
<evidence type="ECO:0000256" key="7">
    <source>
        <dbReference type="SAM" id="MobiDB-lite"/>
    </source>
</evidence>
<feature type="compositionally biased region" description="Basic and acidic residues" evidence="7">
    <location>
        <begin position="207"/>
        <end position="223"/>
    </location>
</feature>
<dbReference type="Proteomes" id="UP000738402">
    <property type="component" value="Unassembled WGS sequence"/>
</dbReference>
<dbReference type="InterPro" id="IPR036864">
    <property type="entry name" value="Zn2-C6_fun-type_DNA-bd_sf"/>
</dbReference>
<feature type="region of interest" description="Disordered" evidence="7">
    <location>
        <begin position="84"/>
        <end position="119"/>
    </location>
</feature>
<evidence type="ECO:0000256" key="4">
    <source>
        <dbReference type="ARBA" id="ARBA00023125"/>
    </source>
</evidence>
<evidence type="ECO:0000256" key="6">
    <source>
        <dbReference type="ARBA" id="ARBA00023242"/>
    </source>
</evidence>
<evidence type="ECO:0000313" key="10">
    <source>
        <dbReference type="Proteomes" id="UP000738402"/>
    </source>
</evidence>
<feature type="region of interest" description="Disordered" evidence="7">
    <location>
        <begin position="1"/>
        <end position="27"/>
    </location>
</feature>
<dbReference type="SUPFAM" id="SSF57701">
    <property type="entry name" value="Zn2/Cys6 DNA-binding domain"/>
    <property type="match status" value="1"/>
</dbReference>
<dbReference type="Pfam" id="PF00172">
    <property type="entry name" value="Zn_clus"/>
    <property type="match status" value="1"/>
</dbReference>